<dbReference type="Proteomes" id="UP000246099">
    <property type="component" value="Chromosome"/>
</dbReference>
<dbReference type="RefSeq" id="WP_157986320.1">
    <property type="nucleotide sequence ID" value="NZ_CP029600.1"/>
</dbReference>
<evidence type="ECO:0000313" key="2">
    <source>
        <dbReference type="Proteomes" id="UP000246099"/>
    </source>
</evidence>
<keyword evidence="2" id="KW-1185">Reference proteome</keyword>
<proteinExistence type="predicted"/>
<organism evidence="1 2">
    <name type="scientific">Chitinophaga alhagiae</name>
    <dbReference type="NCBI Taxonomy" id="2203219"/>
    <lineage>
        <taxon>Bacteria</taxon>
        <taxon>Pseudomonadati</taxon>
        <taxon>Bacteroidota</taxon>
        <taxon>Chitinophagia</taxon>
        <taxon>Chitinophagales</taxon>
        <taxon>Chitinophagaceae</taxon>
        <taxon>Chitinophaga</taxon>
    </lineage>
</organism>
<evidence type="ECO:0000313" key="1">
    <source>
        <dbReference type="EMBL" id="AWO00677.1"/>
    </source>
</evidence>
<gene>
    <name evidence="1" type="ORF">DLD77_02675</name>
</gene>
<accession>A0ABM6W9T1</accession>
<name>A0ABM6W9T1_9BACT</name>
<dbReference type="EMBL" id="CP029600">
    <property type="protein sequence ID" value="AWO00677.1"/>
    <property type="molecule type" value="Genomic_DNA"/>
</dbReference>
<sequence length="272" mass="30247">MATQTSLLKFTGKLGNVIGYRVGKQYYLRSMPEAVRQSARSKVSSRHFGKASKLGATVRHALHGLLHVKQEMTLINRLNKSLLHVLRQDDLHRQKRFIPRYFRDLERFCFTPHADLSHVLPVEAAAMRHADGSIGVTVPAIRQHLCNPRATHVGFRAVAVCLERGFATAKAAASDMVMLKADEPSAAFSLTVPADGNTVTCVILEVTCWQVEHGHPYLLANRKFMAAQIIAVLQPEAAVVVREEPVPYGTQRQPRVQPPVVPGLVIHHPQRE</sequence>
<reference evidence="1 2" key="1">
    <citation type="submission" date="2018-05" db="EMBL/GenBank/DDBJ databases">
        <title>Chitinophaga sp. nov., isolated from rhizosphere soil of Alhagi.</title>
        <authorList>
            <person name="Liu Y."/>
        </authorList>
    </citation>
    <scope>NUCLEOTIDE SEQUENCE [LARGE SCALE GENOMIC DNA]</scope>
    <source>
        <strain evidence="1 2">T22</strain>
    </source>
</reference>
<protein>
    <submittedName>
        <fullName evidence="1">Uncharacterized protein</fullName>
    </submittedName>
</protein>